<dbReference type="Pfam" id="PF07648">
    <property type="entry name" value="Kazal_2"/>
    <property type="match status" value="1"/>
</dbReference>
<feature type="region of interest" description="Disordered" evidence="1">
    <location>
        <begin position="813"/>
        <end position="1209"/>
    </location>
</feature>
<feature type="transmembrane region" description="Helical" evidence="2">
    <location>
        <begin position="481"/>
        <end position="502"/>
    </location>
</feature>
<feature type="compositionally biased region" description="Basic residues" evidence="1">
    <location>
        <begin position="997"/>
        <end position="1009"/>
    </location>
</feature>
<feature type="domain" description="Kazal-like" evidence="4">
    <location>
        <begin position="413"/>
        <end position="465"/>
    </location>
</feature>
<feature type="compositionally biased region" description="Basic and acidic residues" evidence="1">
    <location>
        <begin position="932"/>
        <end position="996"/>
    </location>
</feature>
<keyword evidence="2" id="KW-0812">Transmembrane</keyword>
<protein>
    <recommendedName>
        <fullName evidence="4">Kazal-like domain-containing protein</fullName>
    </recommendedName>
</protein>
<feature type="region of interest" description="Disordered" evidence="1">
    <location>
        <begin position="248"/>
        <end position="316"/>
    </location>
</feature>
<dbReference type="InterPro" id="IPR036058">
    <property type="entry name" value="Kazal_dom_sf"/>
</dbReference>
<keyword evidence="2" id="KW-0472">Membrane</keyword>
<feature type="transmembrane region" description="Helical" evidence="2">
    <location>
        <begin position="518"/>
        <end position="538"/>
    </location>
</feature>
<gene>
    <name evidence="5" type="ORF">Cvel_17999</name>
</gene>
<feature type="region of interest" description="Disordered" evidence="1">
    <location>
        <begin position="398"/>
        <end position="417"/>
    </location>
</feature>
<name>A0A0G4FPJ4_9ALVE</name>
<dbReference type="AlphaFoldDB" id="A0A0G4FPJ4"/>
<feature type="compositionally biased region" description="Low complexity" evidence="1">
    <location>
        <begin position="813"/>
        <end position="828"/>
    </location>
</feature>
<evidence type="ECO:0000256" key="2">
    <source>
        <dbReference type="SAM" id="Phobius"/>
    </source>
</evidence>
<feature type="transmembrane region" description="Helical" evidence="2">
    <location>
        <begin position="544"/>
        <end position="565"/>
    </location>
</feature>
<feature type="compositionally biased region" description="Basic and acidic residues" evidence="1">
    <location>
        <begin position="776"/>
        <end position="789"/>
    </location>
</feature>
<feature type="signal peptide" evidence="3">
    <location>
        <begin position="1"/>
        <end position="26"/>
    </location>
</feature>
<evidence type="ECO:0000256" key="3">
    <source>
        <dbReference type="SAM" id="SignalP"/>
    </source>
</evidence>
<feature type="compositionally biased region" description="Basic and acidic residues" evidence="1">
    <location>
        <begin position="1074"/>
        <end position="1092"/>
    </location>
</feature>
<dbReference type="Gene3D" id="3.30.60.30">
    <property type="match status" value="1"/>
</dbReference>
<feature type="region of interest" description="Disordered" evidence="1">
    <location>
        <begin position="711"/>
        <end position="768"/>
    </location>
</feature>
<dbReference type="VEuPathDB" id="CryptoDB:Cvel_17999"/>
<feature type="transmembrane region" description="Helical" evidence="2">
    <location>
        <begin position="666"/>
        <end position="689"/>
    </location>
</feature>
<feature type="compositionally biased region" description="Basic and acidic residues" evidence="1">
    <location>
        <begin position="831"/>
        <end position="844"/>
    </location>
</feature>
<feature type="compositionally biased region" description="Basic and acidic residues" evidence="1">
    <location>
        <begin position="878"/>
        <end position="896"/>
    </location>
</feature>
<dbReference type="SMART" id="SM00280">
    <property type="entry name" value="KAZAL"/>
    <property type="match status" value="1"/>
</dbReference>
<feature type="chain" id="PRO_5005189570" description="Kazal-like domain-containing protein" evidence="3">
    <location>
        <begin position="27"/>
        <end position="1209"/>
    </location>
</feature>
<evidence type="ECO:0000313" key="5">
    <source>
        <dbReference type="EMBL" id="CEM15927.1"/>
    </source>
</evidence>
<feature type="compositionally biased region" description="Basic and acidic residues" evidence="1">
    <location>
        <begin position="1031"/>
        <end position="1065"/>
    </location>
</feature>
<feature type="compositionally biased region" description="Polar residues" evidence="1">
    <location>
        <begin position="357"/>
        <end position="383"/>
    </location>
</feature>
<dbReference type="PROSITE" id="PS51465">
    <property type="entry name" value="KAZAL_2"/>
    <property type="match status" value="1"/>
</dbReference>
<dbReference type="SUPFAM" id="SSF100895">
    <property type="entry name" value="Kazal-type serine protease inhibitors"/>
    <property type="match status" value="1"/>
</dbReference>
<evidence type="ECO:0000256" key="1">
    <source>
        <dbReference type="SAM" id="MobiDB-lite"/>
    </source>
</evidence>
<feature type="compositionally biased region" description="Polar residues" evidence="1">
    <location>
        <begin position="1189"/>
        <end position="1201"/>
    </location>
</feature>
<feature type="compositionally biased region" description="Basic and acidic residues" evidence="1">
    <location>
        <begin position="1126"/>
        <end position="1146"/>
    </location>
</feature>
<organism evidence="5">
    <name type="scientific">Chromera velia CCMP2878</name>
    <dbReference type="NCBI Taxonomy" id="1169474"/>
    <lineage>
        <taxon>Eukaryota</taxon>
        <taxon>Sar</taxon>
        <taxon>Alveolata</taxon>
        <taxon>Colpodellida</taxon>
        <taxon>Chromeraceae</taxon>
        <taxon>Chromera</taxon>
    </lineage>
</organism>
<keyword evidence="3" id="KW-0732">Signal</keyword>
<dbReference type="InterPro" id="IPR002350">
    <property type="entry name" value="Kazal_dom"/>
</dbReference>
<feature type="region of interest" description="Disordered" evidence="1">
    <location>
        <begin position="773"/>
        <end position="792"/>
    </location>
</feature>
<sequence length="1209" mass="130882">MCRFFRSQLCFLPAAVLFVLTSSSRAASVSDAKLPEDIFGDADAFLELLHPSAQQQNGRKETEEDRKGVPNPCVEDGIRLDVEGEGSGSSLVLAAFSYLSGPSVCASLCVEAKECDVYSFDSGGGRCHLLRVAADGDGDGILGLPVVKQKGGRVGLRTCCLDKGDVQGDQFEVLSSETERKLPFVSPLFCRLACQSSQSGRGQGQGNEEESNDECVYWRFDSVADGGSCTLFFGPVSVSSFNEEEGPVSVSSFNEEEGPVSISSFNEEEAEEKRGEESSETGGGKVFIGRVLCDSQGPENKKRPSGVFSSSSEEDAAALPSFSEDLKEALGVLSQLIGGTGGQQGHQKQSGEDKSQNTHSGVDESSAQMPTTATVNSPDASFPSSGVVLLQGIRRERQRELQAEPEAAAAEGEEGSDPCRRLCEAEPVPVCGTDGETYINACLLQADAECRGTGVTVAYLGECSEEETGGGTEMMADTLTYILLGAVGLVALTLGVGAVVTMRSKNEATRQRLKAGKILTVIVQIFDVTTDIVFLFVLAESRMFLLMGIAAGHFALYVIINALVLHRFLRNHVVDSEWFQRVHHTPLFSAVLVFSALGLRTFNIVDTGLFGVDVLSWALPAFEDMRDPAVDRLLMSQLYPWNFLEDLPQLILQAGFYVLSGQQVSLATLLAMLSTLVSISVSLIQLCLLQTGSQIIRQKTLAATGTRTKALGDATATGGGEKEETGGEGVGDPERDLTGATGTNAAAVNLQESRGRRSKSSLEFNKRSRLSGESWKNAKVEEDGGEKGDGFISFPTVVTRRVYSDDSLLVSAPQRQSQLQQAEAEAAEGVTGRRRESSRSRPRAETTTNTVARRRREGRGGEGDLQEGWGGFHVYGVGDRERGRSQHRDREGDRRARSSLPLGSRATRGDRDFPPPQRNFSGRTVEATAFKPRKEKENEKETEGGVRRERAESRGRGRDRERDKEGEGERLESRGRGRDRERDREKEGEGQRDATSSKKKPSRPVKHLSSRVLDAAVESVLDGFGHPQPGDGRERETHEKKKNRGGREERGSRERRSSRSRRESESTNLNINQRESERVNSRRAEKEKERDATAVADPDPSSAALPLPPPSRSRPSGLSTGTVTDTGRRQREPSRSVSEGWRRAALEAEDAQAGTLNGCPRPPAGCSDREAQTLGEGLPGACRGPRAVTSPSQKNRTQGLQSAVGERII</sequence>
<feature type="region of interest" description="Disordered" evidence="1">
    <location>
        <begin position="337"/>
        <end position="383"/>
    </location>
</feature>
<reference evidence="5" key="1">
    <citation type="submission" date="2014-11" db="EMBL/GenBank/DDBJ databases">
        <authorList>
            <person name="Otto D Thomas"/>
            <person name="Naeem Raeece"/>
        </authorList>
    </citation>
    <scope>NUCLEOTIDE SEQUENCE</scope>
</reference>
<feature type="compositionally biased region" description="Low complexity" evidence="1">
    <location>
        <begin position="738"/>
        <end position="747"/>
    </location>
</feature>
<dbReference type="EMBL" id="CDMZ01000515">
    <property type="protein sequence ID" value="CEM15927.1"/>
    <property type="molecule type" value="Genomic_DNA"/>
</dbReference>
<evidence type="ECO:0000259" key="4">
    <source>
        <dbReference type="PROSITE" id="PS51465"/>
    </source>
</evidence>
<keyword evidence="2" id="KW-1133">Transmembrane helix</keyword>
<proteinExistence type="predicted"/>
<dbReference type="CDD" id="cd00104">
    <property type="entry name" value="KAZAL_FS"/>
    <property type="match status" value="1"/>
</dbReference>
<accession>A0A0G4FPJ4</accession>